<dbReference type="EMBL" id="MLAU01018494">
    <property type="protein sequence ID" value="OIW21045.1"/>
    <property type="molecule type" value="Genomic_DNA"/>
</dbReference>
<protein>
    <submittedName>
        <fullName evidence="1">Uncharacterized protein</fullName>
    </submittedName>
</protein>
<keyword evidence="2" id="KW-1185">Reference proteome</keyword>
<organism evidence="1 2">
    <name type="scientific">Lupinus angustifolius</name>
    <name type="common">Narrow-leaved blue lupine</name>
    <dbReference type="NCBI Taxonomy" id="3871"/>
    <lineage>
        <taxon>Eukaryota</taxon>
        <taxon>Viridiplantae</taxon>
        <taxon>Streptophyta</taxon>
        <taxon>Embryophyta</taxon>
        <taxon>Tracheophyta</taxon>
        <taxon>Spermatophyta</taxon>
        <taxon>Magnoliopsida</taxon>
        <taxon>eudicotyledons</taxon>
        <taxon>Gunneridae</taxon>
        <taxon>Pentapetalae</taxon>
        <taxon>rosids</taxon>
        <taxon>fabids</taxon>
        <taxon>Fabales</taxon>
        <taxon>Fabaceae</taxon>
        <taxon>Papilionoideae</taxon>
        <taxon>50 kb inversion clade</taxon>
        <taxon>genistoids sensu lato</taxon>
        <taxon>core genistoids</taxon>
        <taxon>Genisteae</taxon>
        <taxon>Lupinus</taxon>
    </lineage>
</organism>
<dbReference type="AlphaFoldDB" id="A0A394DCV0"/>
<sequence length="60" mass="6596">MERLIKAWKSSTLSEVYVAVRGLQLSTMDSAKPCRPTLQAELDSFTLKLCGTCEGSSGHY</sequence>
<accession>A0A394DCV0</accession>
<comment type="caution">
    <text evidence="1">The sequence shown here is derived from an EMBL/GenBank/DDBJ whole genome shotgun (WGS) entry which is preliminary data.</text>
</comment>
<dbReference type="Proteomes" id="UP000188354">
    <property type="component" value="Unassembled WGS sequence"/>
</dbReference>
<proteinExistence type="predicted"/>
<reference evidence="1 2" key="1">
    <citation type="journal article" date="2017" name="Plant Biotechnol. J.">
        <title>A comprehensive draft genome sequence for lupin (Lupinus angustifolius), an emerging health food: insights into plant-microbe interactions and legume evolution.</title>
        <authorList>
            <person name="Hane J.K."/>
            <person name="Ming Y."/>
            <person name="Kamphuis L.G."/>
            <person name="Nelson M.N."/>
            <person name="Garg G."/>
            <person name="Atkins C.A."/>
            <person name="Bayer P.E."/>
            <person name="Bravo A."/>
            <person name="Bringans S."/>
            <person name="Cannon S."/>
            <person name="Edwards D."/>
            <person name="Foley R."/>
            <person name="Gao L.L."/>
            <person name="Harrison M.J."/>
            <person name="Huang W."/>
            <person name="Hurgobin B."/>
            <person name="Li S."/>
            <person name="Liu C.W."/>
            <person name="McGrath A."/>
            <person name="Morahan G."/>
            <person name="Murray J."/>
            <person name="Weller J."/>
            <person name="Jian J."/>
            <person name="Singh K.B."/>
        </authorList>
    </citation>
    <scope>NUCLEOTIDE SEQUENCE [LARGE SCALE GENOMIC DNA]</scope>
    <source>
        <strain evidence="2">cv. Tanjil</strain>
        <tissue evidence="1">Whole plant</tissue>
    </source>
</reference>
<dbReference type="Gramene" id="OIW21045">
    <property type="protein sequence ID" value="OIW21045"/>
    <property type="gene ID" value="TanjilG_28393"/>
</dbReference>
<name>A0A394DCV0_LUPAN</name>
<gene>
    <name evidence="1" type="ORF">TanjilG_28393</name>
</gene>
<evidence type="ECO:0000313" key="1">
    <source>
        <dbReference type="EMBL" id="OIW21045.1"/>
    </source>
</evidence>
<evidence type="ECO:0000313" key="2">
    <source>
        <dbReference type="Proteomes" id="UP000188354"/>
    </source>
</evidence>